<feature type="region of interest" description="Disordered" evidence="1">
    <location>
        <begin position="66"/>
        <end position="111"/>
    </location>
</feature>
<dbReference type="AlphaFoldDB" id="A0A1W0X3K2"/>
<sequence>MCQSPSGWMLIKKFFLDLLQHDMFFLCCAFAAFVCRFLYPLTQAEPLPDGEDERSSSPNLFQSMVIPGVQEEEEEEENPGEEPSQSNHPSTDQVRSPPRGASSAAPEFKSSVVEGNKSDWIQNYNCQMPELKTERNSRSFSDDSAEQFPPRRLSLPPQGRNFLPPRQFTKRNSWRPRFSGENFMPPSIKEQPEFSDNEEDEESAFSSTTSTARRSASFFQRDTSPSTRGRNPLRFISTPGNEKSAIEMYLKGPGLPAIDSSFISSHSRKTDSSDGISSYPVSGSSQRPSANMADAATSQPLALSISDTDKGRDL</sequence>
<dbReference type="Proteomes" id="UP000192578">
    <property type="component" value="Unassembled WGS sequence"/>
</dbReference>
<accession>A0A1W0X3K2</accession>
<evidence type="ECO:0000313" key="3">
    <source>
        <dbReference type="Proteomes" id="UP000192578"/>
    </source>
</evidence>
<feature type="compositionally biased region" description="Acidic residues" evidence="1">
    <location>
        <begin position="193"/>
        <end position="203"/>
    </location>
</feature>
<feature type="compositionally biased region" description="Polar residues" evidence="1">
    <location>
        <begin position="273"/>
        <end position="289"/>
    </location>
</feature>
<feature type="compositionally biased region" description="Acidic residues" evidence="1">
    <location>
        <begin position="70"/>
        <end position="80"/>
    </location>
</feature>
<name>A0A1W0X3K2_HYPEX</name>
<evidence type="ECO:0000256" key="1">
    <source>
        <dbReference type="SAM" id="MobiDB-lite"/>
    </source>
</evidence>
<gene>
    <name evidence="2" type="ORF">BV898_03940</name>
</gene>
<feature type="compositionally biased region" description="Low complexity" evidence="1">
    <location>
        <begin position="204"/>
        <end position="219"/>
    </location>
</feature>
<evidence type="ECO:0000313" key="2">
    <source>
        <dbReference type="EMBL" id="OQV22095.1"/>
    </source>
</evidence>
<feature type="compositionally biased region" description="Polar residues" evidence="1">
    <location>
        <begin position="220"/>
        <end position="229"/>
    </location>
</feature>
<dbReference type="EMBL" id="MTYJ01000019">
    <property type="protein sequence ID" value="OQV22095.1"/>
    <property type="molecule type" value="Genomic_DNA"/>
</dbReference>
<feature type="region of interest" description="Disordered" evidence="1">
    <location>
        <begin position="124"/>
        <end position="314"/>
    </location>
</feature>
<reference evidence="3" key="1">
    <citation type="submission" date="2017-01" db="EMBL/GenBank/DDBJ databases">
        <title>Comparative genomics of anhydrobiosis in the tardigrade Hypsibius dujardini.</title>
        <authorList>
            <person name="Yoshida Y."/>
            <person name="Koutsovoulos G."/>
            <person name="Laetsch D."/>
            <person name="Stevens L."/>
            <person name="Kumar S."/>
            <person name="Horikawa D."/>
            <person name="Ishino K."/>
            <person name="Komine S."/>
            <person name="Tomita M."/>
            <person name="Blaxter M."/>
            <person name="Arakawa K."/>
        </authorList>
    </citation>
    <scope>NUCLEOTIDE SEQUENCE [LARGE SCALE GENOMIC DNA]</scope>
    <source>
        <strain evidence="3">Z151</strain>
    </source>
</reference>
<keyword evidence="3" id="KW-1185">Reference proteome</keyword>
<organism evidence="2 3">
    <name type="scientific">Hypsibius exemplaris</name>
    <name type="common">Freshwater tardigrade</name>
    <dbReference type="NCBI Taxonomy" id="2072580"/>
    <lineage>
        <taxon>Eukaryota</taxon>
        <taxon>Metazoa</taxon>
        <taxon>Ecdysozoa</taxon>
        <taxon>Tardigrada</taxon>
        <taxon>Eutardigrada</taxon>
        <taxon>Parachela</taxon>
        <taxon>Hypsibioidea</taxon>
        <taxon>Hypsibiidae</taxon>
        <taxon>Hypsibius</taxon>
    </lineage>
</organism>
<protein>
    <submittedName>
        <fullName evidence="2">Uncharacterized protein</fullName>
    </submittedName>
</protein>
<proteinExistence type="predicted"/>
<feature type="compositionally biased region" description="Basic and acidic residues" evidence="1">
    <location>
        <begin position="131"/>
        <end position="141"/>
    </location>
</feature>
<comment type="caution">
    <text evidence="2">The sequence shown here is derived from an EMBL/GenBank/DDBJ whole genome shotgun (WGS) entry which is preliminary data.</text>
</comment>